<proteinExistence type="predicted"/>
<feature type="transmembrane region" description="Helical" evidence="1">
    <location>
        <begin position="661"/>
        <end position="678"/>
    </location>
</feature>
<evidence type="ECO:0000259" key="2">
    <source>
        <dbReference type="Pfam" id="PF07584"/>
    </source>
</evidence>
<keyword evidence="1" id="KW-1133">Transmembrane helix</keyword>
<dbReference type="Proteomes" id="UP000291301">
    <property type="component" value="Unassembled WGS sequence"/>
</dbReference>
<dbReference type="PANTHER" id="PTHR37464:SF1">
    <property type="entry name" value="BLL2463 PROTEIN"/>
    <property type="match status" value="1"/>
</dbReference>
<dbReference type="Gene3D" id="3.40.50.12140">
    <property type="entry name" value="Domain of unknown function DUF4159"/>
    <property type="match status" value="1"/>
</dbReference>
<feature type="domain" description="DUF4159" evidence="3">
    <location>
        <begin position="709"/>
        <end position="926"/>
    </location>
</feature>
<dbReference type="CDD" id="cd03143">
    <property type="entry name" value="A4_beta-galactosidase_middle_domain"/>
    <property type="match status" value="1"/>
</dbReference>
<reference evidence="4 5" key="1">
    <citation type="journal article" date="2015" name="Antonie Van Leeuwenhoek">
        <title>Oricola cellulosilytica gen. nov., sp. nov., a cellulose-degrading bacterium of the family Phyllobacteriaceae isolated from surface seashore water, and emended descriptions of Mesorhizobium loti and Phyllobacterium myrsinacearum.</title>
        <authorList>
            <person name="Hameed A."/>
            <person name="Shahina M."/>
            <person name="Lai W.A."/>
            <person name="Lin S.Y."/>
            <person name="Young L.S."/>
            <person name="Liu Y.C."/>
            <person name="Hsu Y.H."/>
            <person name="Young C.C."/>
        </authorList>
    </citation>
    <scope>NUCLEOTIDE SEQUENCE [LARGE SCALE GENOMIC DNA]</scope>
    <source>
        <strain evidence="4 5">KCTC 52183</strain>
    </source>
</reference>
<keyword evidence="5" id="KW-1185">Reference proteome</keyword>
<dbReference type="EMBL" id="SJST01000002">
    <property type="protein sequence ID" value="TCD15352.1"/>
    <property type="molecule type" value="Genomic_DNA"/>
</dbReference>
<dbReference type="NCBIfam" id="TIGR02226">
    <property type="entry name" value="two_anch"/>
    <property type="match status" value="1"/>
</dbReference>
<keyword evidence="1" id="KW-0812">Transmembrane</keyword>
<comment type="caution">
    <text evidence="4">The sequence shown here is derived from an EMBL/GenBank/DDBJ whole genome shotgun (WGS) entry which is preliminary data.</text>
</comment>
<feature type="domain" description="Aerotolerance regulator N-terminal" evidence="2">
    <location>
        <begin position="7"/>
        <end position="80"/>
    </location>
</feature>
<dbReference type="InterPro" id="IPR024163">
    <property type="entry name" value="Aerotolerance_reg_N"/>
</dbReference>
<feature type="transmembrane region" description="Helical" evidence="1">
    <location>
        <begin position="631"/>
        <end position="649"/>
    </location>
</feature>
<name>A0A4R0PCZ7_9HYPH</name>
<dbReference type="OrthoDB" id="9773014at2"/>
<organism evidence="4 5">
    <name type="scientific">Oricola cellulosilytica</name>
    <dbReference type="NCBI Taxonomy" id="1429082"/>
    <lineage>
        <taxon>Bacteria</taxon>
        <taxon>Pseudomonadati</taxon>
        <taxon>Pseudomonadota</taxon>
        <taxon>Alphaproteobacteria</taxon>
        <taxon>Hyphomicrobiales</taxon>
        <taxon>Ahrensiaceae</taxon>
        <taxon>Oricola</taxon>
    </lineage>
</organism>
<dbReference type="Pfam" id="PF07584">
    <property type="entry name" value="BatA"/>
    <property type="match status" value="1"/>
</dbReference>
<dbReference type="RefSeq" id="WP_131567360.1">
    <property type="nucleotide sequence ID" value="NZ_JAINFK010000004.1"/>
</dbReference>
<evidence type="ECO:0000313" key="4">
    <source>
        <dbReference type="EMBL" id="TCD15352.1"/>
    </source>
</evidence>
<dbReference type="Gene3D" id="3.40.50.880">
    <property type="match status" value="1"/>
</dbReference>
<protein>
    <submittedName>
        <fullName evidence="4">DUF4159 domain-containing protein</fullName>
    </submittedName>
</protein>
<evidence type="ECO:0000256" key="1">
    <source>
        <dbReference type="SAM" id="Phobius"/>
    </source>
</evidence>
<keyword evidence="1" id="KW-0472">Membrane</keyword>
<dbReference type="Pfam" id="PF13709">
    <property type="entry name" value="DUF4159"/>
    <property type="match status" value="1"/>
</dbReference>
<evidence type="ECO:0000259" key="3">
    <source>
        <dbReference type="Pfam" id="PF13709"/>
    </source>
</evidence>
<dbReference type="InterPro" id="IPR029062">
    <property type="entry name" value="Class_I_gatase-like"/>
</dbReference>
<sequence length="946" mass="100885">MFGLPVTFAAPALLFGLLSLPVIWWLLRLTPPKPRTELFPPLRLLAQVMKHEETPARSPWWLTALRLAMATLVILALARPVLNPAADVAVGGGPLALMIDNGWSTGRDWDVRMAQARQLIEEAGEAGRPVAVAFTVAPENASVTLAKAPDLLPAIAAALPLAAKPDRQAALARLQEALNGTAGATLAWLSDGLESEAHADTVSALNALSVDEVILFDDGVADIRAIRRIDNTPVSFEVDIVAPTDTRDDPVTVSAYDERGRLLADAAAESAPDAGEAIARFDVPFELRNDFAILRVASQPHAGAVWMVDENTRRRRIGLITGQAGDLDQPLLSPLYYIQRALQPYADLIEGRTGDLSVDIPALIARGPAMIAMADIGVLPEAASRALVEWVEEGGTLVRFAGPRMAATATSDPLLPVELRLGERTLGGSLSWTEPQPVAPFPDTGPFGGLEAPREVSVSRQVLAQPDLELVSRTWANLADGTPLVTGASRGEGTVVLFHVTAEATWSNLPISGSFVEMLRRIASLSRNSGAVQPGNGNAQAEALPPYRILAADGELGAPPSHVRPLDGAASREPANFVHPAGLYGTPDGFVARNVLTASDTLVGLDPAQLTASTTVWPYDHGAESDLRGPLFLIALLLLALDTLAVLWMNGRFGWLRPGRTAGAFAAILLVAAGGAFLPDRVQAQETGVRTSDVRPGDDRIIELLETTRIAYVTTGNSQTDEISASGLSGLSRFLQSRTALEPAEPVGLDLETDELAFYTLIYFPIDVSTQMPTEAAISRLDAFMQGGGTVLFDTRDQLTASFGGTGGSPENQRLRDILKGLNIPPLEPVPADHVLTKAFYILDRFPGRYDGSPLWVEALTGEDDPAGRPVRSGDGVTPILITGNDFAAAWALDASGRPMFPTVSSDPLQRIYAFRAGVNIMMYMLTGNYKSDQVHVPALLERLGQ</sequence>
<dbReference type="InterPro" id="IPR011933">
    <property type="entry name" value="Double_TM_dom"/>
</dbReference>
<evidence type="ECO:0000313" key="5">
    <source>
        <dbReference type="Proteomes" id="UP000291301"/>
    </source>
</evidence>
<accession>A0A4R0PCZ7</accession>
<dbReference type="AlphaFoldDB" id="A0A4R0PCZ7"/>
<feature type="transmembrane region" description="Helical" evidence="1">
    <location>
        <begin position="6"/>
        <end position="27"/>
    </location>
</feature>
<dbReference type="SUPFAM" id="SSF52317">
    <property type="entry name" value="Class I glutamine amidotransferase-like"/>
    <property type="match status" value="1"/>
</dbReference>
<dbReference type="PANTHER" id="PTHR37464">
    <property type="entry name" value="BLL2463 PROTEIN"/>
    <property type="match status" value="1"/>
</dbReference>
<gene>
    <name evidence="4" type="ORF">E0D97_07410</name>
</gene>
<dbReference type="InterPro" id="IPR025297">
    <property type="entry name" value="DUF4159"/>
</dbReference>